<dbReference type="Proteomes" id="UP001500728">
    <property type="component" value="Unassembled WGS sequence"/>
</dbReference>
<dbReference type="EMBL" id="BAAAUW010000005">
    <property type="protein sequence ID" value="GAA3254017.1"/>
    <property type="molecule type" value="Genomic_DNA"/>
</dbReference>
<keyword evidence="2" id="KW-1185">Reference proteome</keyword>
<name>A0ABP6QWZ7_9ACTN</name>
<protein>
    <submittedName>
        <fullName evidence="1">Uncharacterized protein</fullName>
    </submittedName>
</protein>
<evidence type="ECO:0000313" key="1">
    <source>
        <dbReference type="EMBL" id="GAA3254017.1"/>
    </source>
</evidence>
<comment type="caution">
    <text evidence="1">The sequence shown here is derived from an EMBL/GenBank/DDBJ whole genome shotgun (WGS) entry which is preliminary data.</text>
</comment>
<gene>
    <name evidence="1" type="ORF">GCM10010469_15320</name>
</gene>
<proteinExistence type="predicted"/>
<sequence length="724" mass="82032">MDAGDWRIFEEFAADFLAVEYPSLRTMAATRGDKGRDGQLYTPEEQPTDMVQYSVTPDWKAKIAHTLKRLAENFSEIRRLIYATNQEIGPAADDLVMSTLRDKGVMVDIRDASWFLERRETHPQRANASESLCEKVVDPLLRKERISEQVGLALTDQEARLGLLHLSLQNQDEASEKGLTRESFESLTLSALHDTSPGNLLTREQIHERVSSFLPAGHEQQVDAQVDSALLRLSGKKGRIKHHKSEGKFCLAHDERSRLQEKTAEFVQSEQFLEKQLVEAVAFYGGSVREQDEGKVGAELRASLEWLLLKRGEAFAEAVRTGEMNHADKEGIEQLLRDEPVKKSHRLAANTVADALVHVLDNPAEEIKAHLRRLADGYTLFSFLRQTPDVQKVVVNLFSEGDFWVDTSVVLPMIAETLIEDPSQRHYTTIFKAAADAGIRLFVTDGILEEVERHLNRCLQFSRTEVRLWNGAVPFLYAAYTLSGRARAGFVEWLENFRGSVRPVEDVRIYLEEELLIHQKNLTEEAGSAPIGLRSAVQEVWNEAHEKRRRQRESEWDPVITQRLVAHDVETTVGVIQLRNRGASSPMGHKYWLVTLDKVAFRLKWELSRRLDEAPSSPVLSPDFLSQFLRLGPLRTAIEREQRINLPLLVDVSKYDYLPKSLVELADTLRGQLAGKSERLVRRGIRDSLDKMRTEEGIEAAGGLKAAEERIMTLLQRETGPLGS</sequence>
<reference evidence="2" key="1">
    <citation type="journal article" date="2019" name="Int. J. Syst. Evol. Microbiol.">
        <title>The Global Catalogue of Microorganisms (GCM) 10K type strain sequencing project: providing services to taxonomists for standard genome sequencing and annotation.</title>
        <authorList>
            <consortium name="The Broad Institute Genomics Platform"/>
            <consortium name="The Broad Institute Genome Sequencing Center for Infectious Disease"/>
            <person name="Wu L."/>
            <person name="Ma J."/>
        </authorList>
    </citation>
    <scope>NUCLEOTIDE SEQUENCE [LARGE SCALE GENOMIC DNA]</scope>
    <source>
        <strain evidence="2">JCM 9381</strain>
    </source>
</reference>
<evidence type="ECO:0000313" key="2">
    <source>
        <dbReference type="Proteomes" id="UP001500728"/>
    </source>
</evidence>
<organism evidence="1 2">
    <name type="scientific">Streptomyces labedae</name>
    <dbReference type="NCBI Taxonomy" id="285569"/>
    <lineage>
        <taxon>Bacteria</taxon>
        <taxon>Bacillati</taxon>
        <taxon>Actinomycetota</taxon>
        <taxon>Actinomycetes</taxon>
        <taxon>Kitasatosporales</taxon>
        <taxon>Streptomycetaceae</taxon>
        <taxon>Streptomyces</taxon>
    </lineage>
</organism>
<accession>A0ABP6QWZ7</accession>